<reference evidence="1" key="1">
    <citation type="submission" date="2018-06" db="EMBL/GenBank/DDBJ databases">
        <authorList>
            <person name="Zhirakovskaya E."/>
        </authorList>
    </citation>
    <scope>NUCLEOTIDE SEQUENCE</scope>
</reference>
<name>A0A3B1AHL7_9ZZZZ</name>
<dbReference type="AlphaFoldDB" id="A0A3B1AHL7"/>
<organism evidence="1">
    <name type="scientific">hydrothermal vent metagenome</name>
    <dbReference type="NCBI Taxonomy" id="652676"/>
    <lineage>
        <taxon>unclassified sequences</taxon>
        <taxon>metagenomes</taxon>
        <taxon>ecological metagenomes</taxon>
    </lineage>
</organism>
<dbReference type="EMBL" id="UOFT01000033">
    <property type="protein sequence ID" value="VAW93374.1"/>
    <property type="molecule type" value="Genomic_DNA"/>
</dbReference>
<gene>
    <name evidence="1" type="ORF">MNBD_GAMMA23-2036</name>
</gene>
<proteinExistence type="predicted"/>
<sequence length="68" mass="8193">MQISAQSVTYPDWVHWIAQDKDGHWWGYSIEPLQHDHGWYENEVGNYILLAKKEPNKQWKQSLQKIKN</sequence>
<evidence type="ECO:0000313" key="1">
    <source>
        <dbReference type="EMBL" id="VAW93374.1"/>
    </source>
</evidence>
<accession>A0A3B1AHL7</accession>
<protein>
    <submittedName>
        <fullName evidence="1">Uncharacterized protein</fullName>
    </submittedName>
</protein>